<dbReference type="RefSeq" id="WP_015229551.1">
    <property type="nucleotide sequence ID" value="NC_019780.1"/>
</dbReference>
<dbReference type="PATRIC" id="fig|13035.3.peg.2162"/>
<dbReference type="KEGG" id="dsl:Dacsa_1900"/>
<dbReference type="InterPro" id="IPR036986">
    <property type="entry name" value="S4_RNA-bd_sf"/>
</dbReference>
<dbReference type="Pfam" id="PF13275">
    <property type="entry name" value="S4_2"/>
    <property type="match status" value="1"/>
</dbReference>
<dbReference type="EMBL" id="CP003944">
    <property type="protein sequence ID" value="AFZ50554.1"/>
    <property type="molecule type" value="Genomic_DNA"/>
</dbReference>
<reference evidence="2" key="1">
    <citation type="submission" date="2012-04" db="EMBL/GenBank/DDBJ databases">
        <title>Finished genome of Dactylococcopsis salina PCC 8305.</title>
        <authorList>
            <consortium name="US DOE Joint Genome Institute"/>
            <person name="Gugger M."/>
            <person name="Coursin T."/>
            <person name="Rippka R."/>
            <person name="Tandeau De Marsac N."/>
            <person name="Huntemann M."/>
            <person name="Wei C.-L."/>
            <person name="Han J."/>
            <person name="Detter J.C."/>
            <person name="Han C."/>
            <person name="Tapia R."/>
            <person name="Daligault H."/>
            <person name="Chen A."/>
            <person name="Krypides N."/>
            <person name="Mavromatis K."/>
            <person name="Markowitz V."/>
            <person name="Szeto E."/>
            <person name="Ivanova N."/>
            <person name="Ovchinnikova G."/>
            <person name="Pagani I."/>
            <person name="Pati A."/>
            <person name="Goodwin L."/>
            <person name="Peters L."/>
            <person name="Pitluck S."/>
            <person name="Woyke T."/>
            <person name="Kerfeld C."/>
        </authorList>
    </citation>
    <scope>NUCLEOTIDE SEQUENCE [LARGE SCALE GENOMIC DNA]</scope>
    <source>
        <strain evidence="2">PCC 8305</strain>
    </source>
</reference>
<dbReference type="AlphaFoldDB" id="K9YUH7"/>
<organism evidence="2 3">
    <name type="scientific">Dactylococcopsis salina (strain PCC 8305)</name>
    <name type="common">Myxobactron salinum</name>
    <dbReference type="NCBI Taxonomy" id="13035"/>
    <lineage>
        <taxon>Bacteria</taxon>
        <taxon>Bacillati</taxon>
        <taxon>Cyanobacteriota</taxon>
        <taxon>Cyanophyceae</taxon>
        <taxon>Nodosilineales</taxon>
        <taxon>Cymatolegaceae</taxon>
        <taxon>Dactylococcopsis</taxon>
    </lineage>
</organism>
<dbReference type="Proteomes" id="UP000010482">
    <property type="component" value="Chromosome"/>
</dbReference>
<dbReference type="Gene3D" id="3.10.290.10">
    <property type="entry name" value="RNA-binding S4 domain"/>
    <property type="match status" value="1"/>
</dbReference>
<accession>K9YUH7</accession>
<dbReference type="eggNOG" id="COG2501">
    <property type="taxonomic scope" value="Bacteria"/>
</dbReference>
<proteinExistence type="predicted"/>
<dbReference type="CDD" id="cd00165">
    <property type="entry name" value="S4"/>
    <property type="match status" value="1"/>
</dbReference>
<dbReference type="STRING" id="13035.Dacsa_1900"/>
<dbReference type="HOGENOM" id="CLU_127162_4_1_3"/>
<dbReference type="SUPFAM" id="SSF55174">
    <property type="entry name" value="Alpha-L RNA-binding motif"/>
    <property type="match status" value="1"/>
</dbReference>
<evidence type="ECO:0000313" key="2">
    <source>
        <dbReference type="EMBL" id="AFZ50554.1"/>
    </source>
</evidence>
<name>K9YUH7_DACS8</name>
<dbReference type="PROSITE" id="PS50889">
    <property type="entry name" value="S4"/>
    <property type="match status" value="1"/>
</dbReference>
<dbReference type="GO" id="GO:0003723">
    <property type="term" value="F:RNA binding"/>
    <property type="evidence" value="ECO:0007669"/>
    <property type="project" value="UniProtKB-KW"/>
</dbReference>
<keyword evidence="3" id="KW-1185">Reference proteome</keyword>
<evidence type="ECO:0000256" key="1">
    <source>
        <dbReference type="PROSITE-ProRule" id="PRU00182"/>
    </source>
</evidence>
<sequence length="63" mass="7248">MNETIKLDQFLKYKGITQTGGEAKMIIWDEEVLVNDEIETRRGKKLVNGDRVTVFGITYTVEL</sequence>
<dbReference type="OrthoDB" id="9811532at2"/>
<keyword evidence="1" id="KW-0694">RNA-binding</keyword>
<protein>
    <submittedName>
        <fullName evidence="2">Uncharacterized protein</fullName>
    </submittedName>
</protein>
<gene>
    <name evidence="2" type="ORF">Dacsa_1900</name>
</gene>
<evidence type="ECO:0000313" key="3">
    <source>
        <dbReference type="Proteomes" id="UP000010482"/>
    </source>
</evidence>